<evidence type="ECO:0000256" key="3">
    <source>
        <dbReference type="SAM" id="Phobius"/>
    </source>
</evidence>
<protein>
    <recommendedName>
        <fullName evidence="6">Sortase A</fullName>
    </recommendedName>
</protein>
<dbReference type="InterPro" id="IPR023365">
    <property type="entry name" value="Sortase_dom-sf"/>
</dbReference>
<dbReference type="Gene3D" id="2.40.260.10">
    <property type="entry name" value="Sortase"/>
    <property type="match status" value="1"/>
</dbReference>
<dbReference type="CDD" id="cd05827">
    <property type="entry name" value="Sortase_C"/>
    <property type="match status" value="1"/>
</dbReference>
<keyword evidence="3" id="KW-0472">Membrane</keyword>
<keyword evidence="3" id="KW-0812">Transmembrane</keyword>
<dbReference type="Proteomes" id="UP000490821">
    <property type="component" value="Unassembled WGS sequence"/>
</dbReference>
<accession>A0A829ZCX5</accession>
<name>A0A829ZCX5_9FIRM</name>
<feature type="active site" description="Proton donor/acceptor" evidence="2">
    <location>
        <position position="143"/>
    </location>
</feature>
<dbReference type="NCBIfam" id="TIGR01076">
    <property type="entry name" value="sortase_fam"/>
    <property type="match status" value="1"/>
</dbReference>
<dbReference type="InterPro" id="IPR042002">
    <property type="entry name" value="Sortase_C"/>
</dbReference>
<comment type="caution">
    <text evidence="4">The sequence shown here is derived from an EMBL/GenBank/DDBJ whole genome shotgun (WGS) entry which is preliminary data.</text>
</comment>
<dbReference type="InterPro" id="IPR005754">
    <property type="entry name" value="Sortase"/>
</dbReference>
<evidence type="ECO:0000313" key="4">
    <source>
        <dbReference type="EMBL" id="GFI41906.1"/>
    </source>
</evidence>
<dbReference type="RefSeq" id="WP_172473085.1">
    <property type="nucleotide sequence ID" value="NZ_BLMI01000238.1"/>
</dbReference>
<feature type="active site" description="Acyl-thioester intermediate" evidence="2">
    <location>
        <position position="204"/>
    </location>
</feature>
<evidence type="ECO:0000313" key="5">
    <source>
        <dbReference type="Proteomes" id="UP000490821"/>
    </source>
</evidence>
<evidence type="ECO:0000256" key="1">
    <source>
        <dbReference type="ARBA" id="ARBA00022801"/>
    </source>
</evidence>
<evidence type="ECO:0000256" key="2">
    <source>
        <dbReference type="PIRSR" id="PIRSR605754-1"/>
    </source>
</evidence>
<proteinExistence type="predicted"/>
<dbReference type="AlphaFoldDB" id="A0A829ZCX5"/>
<feature type="transmembrane region" description="Helical" evidence="3">
    <location>
        <begin position="241"/>
        <end position="258"/>
    </location>
</feature>
<dbReference type="SUPFAM" id="SSF63817">
    <property type="entry name" value="Sortase"/>
    <property type="match status" value="1"/>
</dbReference>
<dbReference type="EMBL" id="BLMI01000238">
    <property type="protein sequence ID" value="GFI41906.1"/>
    <property type="molecule type" value="Genomic_DNA"/>
</dbReference>
<dbReference type="GO" id="GO:0016787">
    <property type="term" value="F:hydrolase activity"/>
    <property type="evidence" value="ECO:0007669"/>
    <property type="project" value="UniProtKB-KW"/>
</dbReference>
<feature type="transmembrane region" description="Helical" evidence="3">
    <location>
        <begin position="12"/>
        <end position="30"/>
    </location>
</feature>
<sequence>MNIKKWFRKDILIFTIGIVLVCYPIVSNYIESRNNSESISTYDKYVEDLSSAKKKEMIKQAERFNERLYRQQKGISVESELNYTDILNAGNGVIGSIEIPQIKINLPIYHGTDDSVLNIGAGHVEDSSMPIGGENTHAVITGHSGLPSNKLFTRLDELKEKERFYIRVLDKTLAYEIDKIEVVLPEKVNYAVEDGKDLATLVTCTPYGVNTHRLLVTGHRVSYHEDIKNKVKQKLPSNHELVIYLIPIVFIMLGIIIFRKKGAKKYD</sequence>
<gene>
    <name evidence="4" type="ORF">IMSAGC017_01952</name>
</gene>
<keyword evidence="1" id="KW-0378">Hydrolase</keyword>
<keyword evidence="3" id="KW-1133">Transmembrane helix</keyword>
<evidence type="ECO:0008006" key="6">
    <source>
        <dbReference type="Google" id="ProtNLM"/>
    </source>
</evidence>
<dbReference type="Pfam" id="PF04203">
    <property type="entry name" value="Sortase"/>
    <property type="match status" value="1"/>
</dbReference>
<organism evidence="4 5">
    <name type="scientific">Thomasclavelia cocleata</name>
    <dbReference type="NCBI Taxonomy" id="69824"/>
    <lineage>
        <taxon>Bacteria</taxon>
        <taxon>Bacillati</taxon>
        <taxon>Bacillota</taxon>
        <taxon>Erysipelotrichia</taxon>
        <taxon>Erysipelotrichales</taxon>
        <taxon>Coprobacillaceae</taxon>
        <taxon>Thomasclavelia</taxon>
    </lineage>
</organism>
<dbReference type="NCBIfam" id="NF033745">
    <property type="entry name" value="class_C_sortase"/>
    <property type="match status" value="1"/>
</dbReference>
<reference evidence="4 5" key="1">
    <citation type="journal article" date="2020" name="Microbiome">
        <title>Single-cell genomics of uncultured bacteria reveals dietary fiber responders in the mouse gut microbiota.</title>
        <authorList>
            <person name="Chijiiwa R."/>
            <person name="Hosokawa M."/>
            <person name="Kogawa M."/>
            <person name="Nishikawa Y."/>
            <person name="Ide K."/>
            <person name="Sakanashi C."/>
            <person name="Takahashi K."/>
            <person name="Takeyama H."/>
        </authorList>
    </citation>
    <scope>NUCLEOTIDE SEQUENCE [LARGE SCALE GENOMIC DNA]</scope>
    <source>
        <strain evidence="4">IMSAGC_017</strain>
    </source>
</reference>